<dbReference type="InterPro" id="IPR019080">
    <property type="entry name" value="YqaJ_viral_recombinase"/>
</dbReference>
<evidence type="ECO:0000313" key="3">
    <source>
        <dbReference type="EMBL" id="KAK9978566.1"/>
    </source>
</evidence>
<dbReference type="Pfam" id="PF09588">
    <property type="entry name" value="YqaJ"/>
    <property type="match status" value="1"/>
</dbReference>
<feature type="domain" description="SWIM-type" evidence="2">
    <location>
        <begin position="10"/>
        <end position="46"/>
    </location>
</feature>
<accession>A0AAW2B099</accession>
<dbReference type="InterPro" id="IPR007527">
    <property type="entry name" value="Znf_SWIM"/>
</dbReference>
<dbReference type="PROSITE" id="PS50966">
    <property type="entry name" value="ZF_SWIM"/>
    <property type="match status" value="1"/>
</dbReference>
<gene>
    <name evidence="3" type="ORF">ABG768_020311</name>
</gene>
<dbReference type="GO" id="GO:0008270">
    <property type="term" value="F:zinc ion binding"/>
    <property type="evidence" value="ECO:0007669"/>
    <property type="project" value="UniProtKB-KW"/>
</dbReference>
<dbReference type="Proteomes" id="UP001479290">
    <property type="component" value="Unassembled WGS sequence"/>
</dbReference>
<dbReference type="CDD" id="cd22343">
    <property type="entry name" value="PDDEXK_lambda_exonuclease-like"/>
    <property type="match status" value="1"/>
</dbReference>
<evidence type="ECO:0000256" key="1">
    <source>
        <dbReference type="PROSITE-ProRule" id="PRU00325"/>
    </source>
</evidence>
<dbReference type="PANTHER" id="PTHR47526:SF4">
    <property type="entry name" value="SWIM-TYPE DOMAIN-CONTAINING PROTEIN"/>
    <property type="match status" value="1"/>
</dbReference>
<sequence length="395" mass="43906">MRLGQKPLQPWVILTACGEVESTHCTCMAGVAEKCAHVAALLYKIDTAVRLRENVTPTDVEAYWVMPSNITKVQGVPGHNIDFTTSSARKKALDRSVCGDTSTAPKIRTRSGGTCLPQKTLADLKPLTELMHAHRSGLCSPCVLPKSLLRLRDPRMDGCDLSVLLQHCEGLTHLVAVTATEAAALEKNTRQQHKSDIWHSTRAGRITASIIHAVVSTSITRTAVEKKPSLRQTDNGPEAIKWGREKEDTARASYITQTELRHRDMKVEHCGFIINPSFPEIGATPDALVHCACCGKGCVEIKCPFKLQDHNILQACTDKEFCLQFTEGRMELKQTHKYYKQVQTQIFVTESQFCDFVVGTTKSLATVRVMPDVELWETLLPTAQIFFTRLSYLSL</sequence>
<dbReference type="PROSITE" id="PS51257">
    <property type="entry name" value="PROKAR_LIPOPROTEIN"/>
    <property type="match status" value="1"/>
</dbReference>
<evidence type="ECO:0000259" key="2">
    <source>
        <dbReference type="PROSITE" id="PS50966"/>
    </source>
</evidence>
<dbReference type="InterPro" id="IPR011335">
    <property type="entry name" value="Restrct_endonuc-II-like"/>
</dbReference>
<reference evidence="3 4" key="1">
    <citation type="submission" date="2024-05" db="EMBL/GenBank/DDBJ databases">
        <title>A high-quality chromosomal-level genome assembly of Topmouth culter (Culter alburnus).</title>
        <authorList>
            <person name="Zhao H."/>
        </authorList>
    </citation>
    <scope>NUCLEOTIDE SEQUENCE [LARGE SCALE GENOMIC DNA]</scope>
    <source>
        <strain evidence="3">CATC2023</strain>
        <tissue evidence="3">Muscle</tissue>
    </source>
</reference>
<keyword evidence="1" id="KW-0862">Zinc</keyword>
<dbReference type="EMBL" id="JAWDJR010000003">
    <property type="protein sequence ID" value="KAK9978566.1"/>
    <property type="molecule type" value="Genomic_DNA"/>
</dbReference>
<dbReference type="GO" id="GO:0006281">
    <property type="term" value="P:DNA repair"/>
    <property type="evidence" value="ECO:0007669"/>
    <property type="project" value="UniProtKB-ARBA"/>
</dbReference>
<name>A0AAW2B099_CULAL</name>
<organism evidence="3 4">
    <name type="scientific">Culter alburnus</name>
    <name type="common">Topmouth culter</name>
    <dbReference type="NCBI Taxonomy" id="194366"/>
    <lineage>
        <taxon>Eukaryota</taxon>
        <taxon>Metazoa</taxon>
        <taxon>Chordata</taxon>
        <taxon>Craniata</taxon>
        <taxon>Vertebrata</taxon>
        <taxon>Euteleostomi</taxon>
        <taxon>Actinopterygii</taxon>
        <taxon>Neopterygii</taxon>
        <taxon>Teleostei</taxon>
        <taxon>Ostariophysi</taxon>
        <taxon>Cypriniformes</taxon>
        <taxon>Xenocyprididae</taxon>
        <taxon>Xenocypridinae</taxon>
        <taxon>Culter</taxon>
    </lineage>
</organism>
<protein>
    <recommendedName>
        <fullName evidence="2">SWIM-type domain-containing protein</fullName>
    </recommendedName>
</protein>
<dbReference type="AlphaFoldDB" id="A0AAW2B099"/>
<comment type="caution">
    <text evidence="3">The sequence shown here is derived from an EMBL/GenBank/DDBJ whole genome shotgun (WGS) entry which is preliminary data.</text>
</comment>
<dbReference type="Gene3D" id="3.90.320.10">
    <property type="match status" value="1"/>
</dbReference>
<keyword evidence="1" id="KW-0479">Metal-binding</keyword>
<keyword evidence="1" id="KW-0863">Zinc-finger</keyword>
<dbReference type="PANTHER" id="PTHR47526">
    <property type="entry name" value="ATP-DEPENDENT DNA HELICASE"/>
    <property type="match status" value="1"/>
</dbReference>
<proteinExistence type="predicted"/>
<dbReference type="SUPFAM" id="SSF52980">
    <property type="entry name" value="Restriction endonuclease-like"/>
    <property type="match status" value="1"/>
</dbReference>
<dbReference type="InterPro" id="IPR011604">
    <property type="entry name" value="PDDEXK-like_dom_sf"/>
</dbReference>
<keyword evidence="4" id="KW-1185">Reference proteome</keyword>
<evidence type="ECO:0000313" key="4">
    <source>
        <dbReference type="Proteomes" id="UP001479290"/>
    </source>
</evidence>